<name>A0A8S1J395_9CHLO</name>
<dbReference type="EMBL" id="CAJHUC010001690">
    <property type="protein sequence ID" value="CAD7702029.1"/>
    <property type="molecule type" value="Genomic_DNA"/>
</dbReference>
<dbReference type="PANTHER" id="PTHR23339">
    <property type="entry name" value="TYROSINE SPECIFIC PROTEIN PHOSPHATASE AND DUAL SPECIFICITY PROTEIN PHOSPHATASE"/>
    <property type="match status" value="1"/>
</dbReference>
<sequence length="1319" mass="146520">MGADAPAQVLPEAVVAGRCGNVLIRNTILKADHFPGCQNTKLVPLIDGAPNFRQVDGLPVYGLAVPTAVGLRVVLDLLGASEGRRKVLWHNMREEPLLYINGEPYVMREADKPFANLEYTGIDGTRVQEMEERMKEDVLQEAARYGGQVLLAGETDDYQVVQFWEDVDKDSVQTPHDVFARVAADGCDVDYLRVPLTDEKAPKETDCELLIQRCWDPPTDAALVFNCQMGRGRTTTGMIIASLLHLRKREVFPNSALEETCGPDWFKLSASPTYKGDGDTRLKHGMYGTVRSLIRVLELGQEGKQVVDKVINACSAMQNLREAILVYRNRMTEENNERRRNDLLGVCLEYLERYCVLIIFTSYLANPHFLTTRFTQFMAERPELKSVLQRMLRRNGMTALDLHKIVPADEQTLDVSGQSPAVPAQDIESDPTGPIISSRMGTVLGRWTILKEDHFPGMQKQHIPQVIDGAPNFRAAAGLPVFGVAMPSVDGIRNVLKHVQAGAGSTHKVHAIWHNMREEPVVYINGRPFVLRDESRPFKNLREYGGIDAGRLEQMESRLKTDVLNEAARYIDDGQDPCGKILVARETPSDGSIGCLVDVWERVGGAEAVQTPAEVYSTLQAEGFLVRYYRVPVTDGTPPRPEDVDALVEHLRDCGPSAPLIFNCQNGAGRTTTAMVMACLMKLCRCKQPLSESVSNYHTSLTEETIESLNRIDAMQIVKSPAGRWPADMDPDFDVEDPEERHASEKGAYVAVRRLVRLLDWGLNLKEATDKIIDACGLFVNLRKAIRCNRPQPGYKEAETHQRHASFKGGMGYLERYCLLIAFSGFLDYMARGNSTTFQDWLAARGDVQLALASISLNPAASLSVIPDPTPIMTGRVAFGDGPDVDEQQVLADRRGSTLTARTILKSYHSTQLVTGQWSKMPPGVPDVREVEGVPVYAIGNPSVEGMQRLLSHFDAGPSGSTHVVLSDIREELVVYVSGRPYLRRDLERPVFSLHHVNVTSDQLQRMEEALKEDVQLEAKRWDGKILVHKEVHRHDIGHGHATVHGGHRDDITHHSDFNPGAAVVGLWRETTDSVDLDNGVCSPKDVVQRLASERGFHLTYARIPLSRERTPVAGDLDKVGRQVEIDAAGRRVVHLILARMATGSSPRFAAAFMCAYLLWRDPGPPDDRFRLQAAPDASSNQGMPALALGDNRIILNLCRLLPNGLNHKAAVDEAVDRCHNVGNLREDILSCKYTLGEDKQRAGEEVQQLGLHYLQRYIFLISFRCYLDNRNGQTFEDWVSERKELAHLIKMSHLELSAVGSSLLEALAGPFPGGASSL</sequence>
<dbReference type="InterPro" id="IPR029021">
    <property type="entry name" value="Prot-tyrosine_phosphatase-like"/>
</dbReference>
<reference evidence="1" key="1">
    <citation type="submission" date="2020-12" db="EMBL/GenBank/DDBJ databases">
        <authorList>
            <person name="Iha C."/>
        </authorList>
    </citation>
    <scope>NUCLEOTIDE SEQUENCE</scope>
</reference>
<dbReference type="Gene3D" id="3.90.190.10">
    <property type="entry name" value="Protein tyrosine phosphatase superfamily"/>
    <property type="match status" value="3"/>
</dbReference>
<organism evidence="1 2">
    <name type="scientific">Ostreobium quekettii</name>
    <dbReference type="NCBI Taxonomy" id="121088"/>
    <lineage>
        <taxon>Eukaryota</taxon>
        <taxon>Viridiplantae</taxon>
        <taxon>Chlorophyta</taxon>
        <taxon>core chlorophytes</taxon>
        <taxon>Ulvophyceae</taxon>
        <taxon>TCBD clade</taxon>
        <taxon>Bryopsidales</taxon>
        <taxon>Ostreobineae</taxon>
        <taxon>Ostreobiaceae</taxon>
        <taxon>Ostreobium</taxon>
    </lineage>
</organism>
<dbReference type="InterPro" id="IPR050561">
    <property type="entry name" value="PTP"/>
</dbReference>
<accession>A0A8S1J395</accession>
<proteinExistence type="predicted"/>
<protein>
    <recommendedName>
        <fullName evidence="3">Paladin</fullName>
    </recommendedName>
</protein>
<gene>
    <name evidence="1" type="ORF">OSTQU699_LOCUS7386</name>
</gene>
<evidence type="ECO:0000313" key="1">
    <source>
        <dbReference type="EMBL" id="CAD7702029.1"/>
    </source>
</evidence>
<dbReference type="Proteomes" id="UP000708148">
    <property type="component" value="Unassembled WGS sequence"/>
</dbReference>
<dbReference type="CDD" id="cd14496">
    <property type="entry name" value="PTP_paladin"/>
    <property type="match status" value="2"/>
</dbReference>
<dbReference type="Pfam" id="PF14566">
    <property type="entry name" value="PTPlike_phytase"/>
    <property type="match status" value="3"/>
</dbReference>
<dbReference type="OrthoDB" id="66369at2759"/>
<keyword evidence="2" id="KW-1185">Reference proteome</keyword>
<dbReference type="SMART" id="SM01301">
    <property type="entry name" value="PTPlike_phytase"/>
    <property type="match status" value="3"/>
</dbReference>
<dbReference type="SUPFAM" id="SSF52799">
    <property type="entry name" value="(Phosphotyrosine protein) phosphatases II"/>
    <property type="match status" value="2"/>
</dbReference>
<evidence type="ECO:0008006" key="3">
    <source>
        <dbReference type="Google" id="ProtNLM"/>
    </source>
</evidence>
<comment type="caution">
    <text evidence="1">The sequence shown here is derived from an EMBL/GenBank/DDBJ whole genome shotgun (WGS) entry which is preliminary data.</text>
</comment>
<evidence type="ECO:0000313" key="2">
    <source>
        <dbReference type="Proteomes" id="UP000708148"/>
    </source>
</evidence>